<reference evidence="1 2" key="1">
    <citation type="submission" date="2019-12" db="EMBL/GenBank/DDBJ databases">
        <authorList>
            <person name="Huq M.A."/>
        </authorList>
    </citation>
    <scope>NUCLEOTIDE SEQUENCE [LARGE SCALE GENOMIC DNA]</scope>
    <source>
        <strain evidence="1 2">MAH-18</strain>
    </source>
</reference>
<evidence type="ECO:0000313" key="1">
    <source>
        <dbReference type="EMBL" id="MVQ50095.1"/>
    </source>
</evidence>
<dbReference type="AlphaFoldDB" id="A0A6L6XX55"/>
<dbReference type="Gene3D" id="3.50.50.60">
    <property type="entry name" value="FAD/NAD(P)-binding domain"/>
    <property type="match status" value="1"/>
</dbReference>
<gene>
    <name evidence="1" type="ORF">GON03_12970</name>
</gene>
<evidence type="ECO:0000313" key="2">
    <source>
        <dbReference type="Proteomes" id="UP000473525"/>
    </source>
</evidence>
<sequence length="457" mass="49217">MTTTVDVDYLVVGAGAMGMAFTDALVDHADVRVAIVDRRHAAGGHWLEAYPFVRLHQSSTFYGVASTLLGGGRIQTHGPEAGLHERAGQAKICAYYADAVDRMQGLGRVELFTGCEYVGDRTFVSRISGRRYAVPDHCRVVDAHYLAPDIPAETPPPFDVADGLRVVPAGDLPLVEEAPSRYVVVGSGKTATDAVIWLLGRGLEPDAITWVRPRDPWMLNRAKIQPDPEIYLGMVADMLGACADAPSLDELFLRLEDLGIMFRIDRSVTPTMAKAPTLGAWELELLRTVEHVVRLGHITSARPGRLELERGSIDLPHDAVVVHCAASGLKYPARIPIWQPETITLQPVRAGFPCFGAAVTGYVEATRSDDAVKNGLCAPSSYGNSLPDWAVMNVLGFRSAAAFNAEPDIRDWAHRVALNPARVPPEHGGSPALDQTLGRIGTSVGSALERLAVLAAS</sequence>
<keyword evidence="2" id="KW-1185">Reference proteome</keyword>
<dbReference type="Proteomes" id="UP000473525">
    <property type="component" value="Unassembled WGS sequence"/>
</dbReference>
<dbReference type="EMBL" id="WSEK01000004">
    <property type="protein sequence ID" value="MVQ50095.1"/>
    <property type="molecule type" value="Genomic_DNA"/>
</dbReference>
<organism evidence="1 2">
    <name type="scientific">Nocardioides agri</name>
    <dbReference type="NCBI Taxonomy" id="2682843"/>
    <lineage>
        <taxon>Bacteria</taxon>
        <taxon>Bacillati</taxon>
        <taxon>Actinomycetota</taxon>
        <taxon>Actinomycetes</taxon>
        <taxon>Propionibacteriales</taxon>
        <taxon>Nocardioidaceae</taxon>
        <taxon>Nocardioides</taxon>
    </lineage>
</organism>
<dbReference type="SUPFAM" id="SSF51905">
    <property type="entry name" value="FAD/NAD(P)-binding domain"/>
    <property type="match status" value="1"/>
</dbReference>
<proteinExistence type="predicted"/>
<accession>A0A6L6XX55</accession>
<protein>
    <submittedName>
        <fullName evidence="1">NAD(P)-binding protein</fullName>
    </submittedName>
</protein>
<dbReference type="Pfam" id="PF13450">
    <property type="entry name" value="NAD_binding_8"/>
    <property type="match status" value="1"/>
</dbReference>
<name>A0A6L6XX55_9ACTN</name>
<dbReference type="InterPro" id="IPR036188">
    <property type="entry name" value="FAD/NAD-bd_sf"/>
</dbReference>
<dbReference type="RefSeq" id="WP_157342951.1">
    <property type="nucleotide sequence ID" value="NZ_WSEK01000004.1"/>
</dbReference>
<comment type="caution">
    <text evidence="1">The sequence shown here is derived from an EMBL/GenBank/DDBJ whole genome shotgun (WGS) entry which is preliminary data.</text>
</comment>